<feature type="region of interest" description="Disordered" evidence="2">
    <location>
        <begin position="51"/>
        <end position="76"/>
    </location>
</feature>
<evidence type="ECO:0000313" key="3">
    <source>
        <dbReference type="EMBL" id="KAK7205680.1"/>
    </source>
</evidence>
<dbReference type="EMBL" id="JBBJBU010000004">
    <property type="protein sequence ID" value="KAK7205680.1"/>
    <property type="molecule type" value="Genomic_DNA"/>
</dbReference>
<dbReference type="InterPro" id="IPR015419">
    <property type="entry name" value="CTAG/Pcc1"/>
</dbReference>
<sequence length="134" mass="14349">MMILPSKLTLTIPFPSYRYASLAYKALSPDPVLKPDQFDLKMSVLPCLSIDSNTVDSSSSSSSSSRSSNGSEEQRTAATAVTKLVVEFAAATDRVLRVGVNGFFESLIVVVECFNAFEGDGDEGVVDGKPVVFE</sequence>
<feature type="compositionally biased region" description="Low complexity" evidence="2">
    <location>
        <begin position="57"/>
        <end position="68"/>
    </location>
</feature>
<dbReference type="Proteomes" id="UP001498771">
    <property type="component" value="Unassembled WGS sequence"/>
</dbReference>
<dbReference type="PANTHER" id="PTHR31283">
    <property type="entry name" value="EKC/KEOPS COMPLEX SUBUNIT PCC1 FAMILY MEMBER"/>
    <property type="match status" value="1"/>
</dbReference>
<protein>
    <submittedName>
        <fullName evidence="3">CTAG/Pcc1 family</fullName>
    </submittedName>
</protein>
<dbReference type="PANTHER" id="PTHR31283:SF5">
    <property type="entry name" value="EKC_KEOPS COMPLEX SUBUNIT LAGE3"/>
    <property type="match status" value="1"/>
</dbReference>
<accession>A0ABR1F760</accession>
<evidence type="ECO:0000256" key="2">
    <source>
        <dbReference type="SAM" id="MobiDB-lite"/>
    </source>
</evidence>
<evidence type="ECO:0000256" key="1">
    <source>
        <dbReference type="ARBA" id="ARBA00007073"/>
    </source>
</evidence>
<dbReference type="GeneID" id="90037864"/>
<evidence type="ECO:0000313" key="4">
    <source>
        <dbReference type="Proteomes" id="UP001498771"/>
    </source>
</evidence>
<dbReference type="RefSeq" id="XP_064768713.1">
    <property type="nucleotide sequence ID" value="XM_064912352.1"/>
</dbReference>
<name>A0ABR1F760_9ASCO</name>
<dbReference type="Gene3D" id="3.30.310.50">
    <property type="entry name" value="Alpha-D-phosphohexomutase, C-terminal domain"/>
    <property type="match status" value="1"/>
</dbReference>
<keyword evidence="4" id="KW-1185">Reference proteome</keyword>
<proteinExistence type="inferred from homology"/>
<gene>
    <name evidence="3" type="ORF">BZA70DRAFT_276783</name>
</gene>
<dbReference type="Pfam" id="PF09341">
    <property type="entry name" value="Pcc1"/>
    <property type="match status" value="1"/>
</dbReference>
<organism evidence="3 4">
    <name type="scientific">Myxozyma melibiosi</name>
    <dbReference type="NCBI Taxonomy" id="54550"/>
    <lineage>
        <taxon>Eukaryota</taxon>
        <taxon>Fungi</taxon>
        <taxon>Dikarya</taxon>
        <taxon>Ascomycota</taxon>
        <taxon>Saccharomycotina</taxon>
        <taxon>Lipomycetes</taxon>
        <taxon>Lipomycetales</taxon>
        <taxon>Lipomycetaceae</taxon>
        <taxon>Myxozyma</taxon>
    </lineage>
</organism>
<reference evidence="3 4" key="1">
    <citation type="submission" date="2024-03" db="EMBL/GenBank/DDBJ databases">
        <title>Genome-scale model development and genomic sequencing of the oleaginous clade Lipomyces.</title>
        <authorList>
            <consortium name="Lawrence Berkeley National Laboratory"/>
            <person name="Czajka J.J."/>
            <person name="Han Y."/>
            <person name="Kim J."/>
            <person name="Mondo S.J."/>
            <person name="Hofstad B.A."/>
            <person name="Robles A."/>
            <person name="Haridas S."/>
            <person name="Riley R."/>
            <person name="LaButti K."/>
            <person name="Pangilinan J."/>
            <person name="Andreopoulos W."/>
            <person name="Lipzen A."/>
            <person name="Yan J."/>
            <person name="Wang M."/>
            <person name="Ng V."/>
            <person name="Grigoriev I.V."/>
            <person name="Spatafora J.W."/>
            <person name="Magnuson J.K."/>
            <person name="Baker S.E."/>
            <person name="Pomraning K.R."/>
        </authorList>
    </citation>
    <scope>NUCLEOTIDE SEQUENCE [LARGE SCALE GENOMIC DNA]</scope>
    <source>
        <strain evidence="3 4">Phaff 52-87</strain>
    </source>
</reference>
<comment type="similarity">
    <text evidence="1">Belongs to the CTAG/PCC1 family.</text>
</comment>
<comment type="caution">
    <text evidence="3">The sequence shown here is derived from an EMBL/GenBank/DDBJ whole genome shotgun (WGS) entry which is preliminary data.</text>
</comment>